<evidence type="ECO:0000259" key="1">
    <source>
        <dbReference type="PROSITE" id="PS50097"/>
    </source>
</evidence>
<dbReference type="CDD" id="cd18186">
    <property type="entry name" value="BTB_POZ_ZBTB_KLHL-like"/>
    <property type="match status" value="1"/>
</dbReference>
<evidence type="ECO:0000313" key="2">
    <source>
        <dbReference type="EMBL" id="KAF1834986.1"/>
    </source>
</evidence>
<sequence>YHIHKALLVHHSEYFRKALTGPSKGAQEGVVNLEDVEPDKFVLVNIFVHWLYTQSLPPCTEWDRMVDTVNDRSLLKMKAYAFADRFLVPELRRMVNNSFVAFTDLGCAAALLCYTQEAYATIPVDRPILQLLVDAHCERWTPCVEVHLPNMLAEYPHAFVVRALRRMHEKLLRTMRGLPEKWPRCYYEHASEEEKYTCRVWHREYDHEKGYGFFGTRYTCVTCAEDGA</sequence>
<accession>A0A6A5KHC2</accession>
<organism evidence="2 3">
    <name type="scientific">Decorospora gaudefroyi</name>
    <dbReference type="NCBI Taxonomy" id="184978"/>
    <lineage>
        <taxon>Eukaryota</taxon>
        <taxon>Fungi</taxon>
        <taxon>Dikarya</taxon>
        <taxon>Ascomycota</taxon>
        <taxon>Pezizomycotina</taxon>
        <taxon>Dothideomycetes</taxon>
        <taxon>Pleosporomycetidae</taxon>
        <taxon>Pleosporales</taxon>
        <taxon>Pleosporineae</taxon>
        <taxon>Pleosporaceae</taxon>
        <taxon>Decorospora</taxon>
    </lineage>
</organism>
<name>A0A6A5KHC2_9PLEO</name>
<dbReference type="Pfam" id="PF00651">
    <property type="entry name" value="BTB"/>
    <property type="match status" value="1"/>
</dbReference>
<dbReference type="Gene3D" id="3.30.710.10">
    <property type="entry name" value="Potassium Channel Kv1.1, Chain A"/>
    <property type="match status" value="1"/>
</dbReference>
<dbReference type="InterPro" id="IPR000210">
    <property type="entry name" value="BTB/POZ_dom"/>
</dbReference>
<dbReference type="PANTHER" id="PTHR47843:SF2">
    <property type="entry name" value="BTB DOMAIN-CONTAINING PROTEIN"/>
    <property type="match status" value="1"/>
</dbReference>
<dbReference type="EMBL" id="ML975294">
    <property type="protein sequence ID" value="KAF1834986.1"/>
    <property type="molecule type" value="Genomic_DNA"/>
</dbReference>
<proteinExistence type="predicted"/>
<feature type="non-terminal residue" evidence="2">
    <location>
        <position position="1"/>
    </location>
</feature>
<keyword evidence="3" id="KW-1185">Reference proteome</keyword>
<dbReference type="PANTHER" id="PTHR47843">
    <property type="entry name" value="BTB DOMAIN-CONTAINING PROTEIN-RELATED"/>
    <property type="match status" value="1"/>
</dbReference>
<dbReference type="SUPFAM" id="SSF54695">
    <property type="entry name" value="POZ domain"/>
    <property type="match status" value="1"/>
</dbReference>
<dbReference type="Proteomes" id="UP000800040">
    <property type="component" value="Unassembled WGS sequence"/>
</dbReference>
<feature type="domain" description="BTB" evidence="1">
    <location>
        <begin position="1"/>
        <end position="56"/>
    </location>
</feature>
<protein>
    <recommendedName>
        <fullName evidence="1">BTB domain-containing protein</fullName>
    </recommendedName>
</protein>
<dbReference type="AlphaFoldDB" id="A0A6A5KHC2"/>
<dbReference type="InterPro" id="IPR011333">
    <property type="entry name" value="SKP1/BTB/POZ_sf"/>
</dbReference>
<gene>
    <name evidence="2" type="ORF">BDW02DRAFT_620594</name>
</gene>
<dbReference type="PROSITE" id="PS50097">
    <property type="entry name" value="BTB"/>
    <property type="match status" value="1"/>
</dbReference>
<evidence type="ECO:0000313" key="3">
    <source>
        <dbReference type="Proteomes" id="UP000800040"/>
    </source>
</evidence>
<reference evidence="2" key="1">
    <citation type="submission" date="2020-01" db="EMBL/GenBank/DDBJ databases">
        <authorList>
            <consortium name="DOE Joint Genome Institute"/>
            <person name="Haridas S."/>
            <person name="Albert R."/>
            <person name="Binder M."/>
            <person name="Bloem J."/>
            <person name="Labutti K."/>
            <person name="Salamov A."/>
            <person name="Andreopoulos B."/>
            <person name="Baker S.E."/>
            <person name="Barry K."/>
            <person name="Bills G."/>
            <person name="Bluhm B.H."/>
            <person name="Cannon C."/>
            <person name="Castanera R."/>
            <person name="Culley D.E."/>
            <person name="Daum C."/>
            <person name="Ezra D."/>
            <person name="Gonzalez J.B."/>
            <person name="Henrissat B."/>
            <person name="Kuo A."/>
            <person name="Liang C."/>
            <person name="Lipzen A."/>
            <person name="Lutzoni F."/>
            <person name="Magnuson J."/>
            <person name="Mondo S."/>
            <person name="Nolan M."/>
            <person name="Ohm R."/>
            <person name="Pangilinan J."/>
            <person name="Park H.-J."/>
            <person name="Ramirez L."/>
            <person name="Alfaro M."/>
            <person name="Sun H."/>
            <person name="Tritt A."/>
            <person name="Yoshinaga Y."/>
            <person name="Zwiers L.-H."/>
            <person name="Turgeon B.G."/>
            <person name="Goodwin S.B."/>
            <person name="Spatafora J.W."/>
            <person name="Crous P.W."/>
            <person name="Grigoriev I.V."/>
        </authorList>
    </citation>
    <scope>NUCLEOTIDE SEQUENCE</scope>
    <source>
        <strain evidence="2">P77</strain>
    </source>
</reference>
<dbReference type="OrthoDB" id="194443at2759"/>